<dbReference type="EMBL" id="CAKMMF010000014">
    <property type="protein sequence ID" value="CAH1208040.1"/>
    <property type="molecule type" value="Genomic_DNA"/>
</dbReference>
<keyword evidence="1" id="KW-0805">Transcription regulation</keyword>
<comment type="caution">
    <text evidence="5">The sequence shown here is derived from an EMBL/GenBank/DDBJ whole genome shotgun (WGS) entry which is preliminary data.</text>
</comment>
<evidence type="ECO:0000313" key="6">
    <source>
        <dbReference type="Proteomes" id="UP000838686"/>
    </source>
</evidence>
<dbReference type="Gene3D" id="1.10.10.10">
    <property type="entry name" value="Winged helix-like DNA-binding domain superfamily/Winged helix DNA-binding domain"/>
    <property type="match status" value="1"/>
</dbReference>
<sequence length="147" mass="16597">MNEAQDNSLHLNIVLSRACQWVSAHAHHDIRQHGLNPTEFGVLEFLYHKGAQPLQQIGEKILMTSGNITYVVDKLTQKGLVQRKACDSDRRVIFAEVTDKGKQFIEEVFPQHEKVIQKAVSGLTREEREQAIHLLKKLGIAAQGSFT</sequence>
<dbReference type="PROSITE" id="PS50995">
    <property type="entry name" value="HTH_MARR_2"/>
    <property type="match status" value="1"/>
</dbReference>
<evidence type="ECO:0000256" key="2">
    <source>
        <dbReference type="ARBA" id="ARBA00023125"/>
    </source>
</evidence>
<feature type="domain" description="HTH marR-type" evidence="4">
    <location>
        <begin position="8"/>
        <end position="140"/>
    </location>
</feature>
<dbReference type="Proteomes" id="UP000838686">
    <property type="component" value="Unassembled WGS sequence"/>
</dbReference>
<accession>A0ABM9CB57</accession>
<keyword evidence="6" id="KW-1185">Reference proteome</keyword>
<dbReference type="PRINTS" id="PR00598">
    <property type="entry name" value="HTHMARR"/>
</dbReference>
<name>A0ABM9CB57_9BACL</name>
<dbReference type="PANTHER" id="PTHR33164">
    <property type="entry name" value="TRANSCRIPTIONAL REGULATOR, MARR FAMILY"/>
    <property type="match status" value="1"/>
</dbReference>
<dbReference type="InterPro" id="IPR036390">
    <property type="entry name" value="WH_DNA-bd_sf"/>
</dbReference>
<evidence type="ECO:0000256" key="1">
    <source>
        <dbReference type="ARBA" id="ARBA00023015"/>
    </source>
</evidence>
<dbReference type="InterPro" id="IPR039422">
    <property type="entry name" value="MarR/SlyA-like"/>
</dbReference>
<dbReference type="InterPro" id="IPR000835">
    <property type="entry name" value="HTH_MarR-typ"/>
</dbReference>
<dbReference type="Pfam" id="PF01047">
    <property type="entry name" value="MarR"/>
    <property type="match status" value="1"/>
</dbReference>
<evidence type="ECO:0000313" key="5">
    <source>
        <dbReference type="EMBL" id="CAH1208040.1"/>
    </source>
</evidence>
<dbReference type="PANTHER" id="PTHR33164:SF56">
    <property type="entry name" value="HTH-TYPE TRANSCRIPTIONAL REGULATOR MHQR"/>
    <property type="match status" value="1"/>
</dbReference>
<gene>
    <name evidence="5" type="primary">mhqR</name>
    <name evidence="5" type="ORF">PAECIP111893_02826</name>
</gene>
<organism evidence="5 6">
    <name type="scientific">Paenibacillus plantiphilus</name>
    <dbReference type="NCBI Taxonomy" id="2905650"/>
    <lineage>
        <taxon>Bacteria</taxon>
        <taxon>Bacillati</taxon>
        <taxon>Bacillota</taxon>
        <taxon>Bacilli</taxon>
        <taxon>Bacillales</taxon>
        <taxon>Paenibacillaceae</taxon>
        <taxon>Paenibacillus</taxon>
    </lineage>
</organism>
<dbReference type="InterPro" id="IPR036388">
    <property type="entry name" value="WH-like_DNA-bd_sf"/>
</dbReference>
<keyword evidence="3" id="KW-0804">Transcription</keyword>
<evidence type="ECO:0000256" key="3">
    <source>
        <dbReference type="ARBA" id="ARBA00023163"/>
    </source>
</evidence>
<keyword evidence="2" id="KW-0238">DNA-binding</keyword>
<dbReference type="SUPFAM" id="SSF46785">
    <property type="entry name" value="Winged helix' DNA-binding domain"/>
    <property type="match status" value="1"/>
</dbReference>
<evidence type="ECO:0000259" key="4">
    <source>
        <dbReference type="PROSITE" id="PS50995"/>
    </source>
</evidence>
<proteinExistence type="predicted"/>
<dbReference type="SMART" id="SM00347">
    <property type="entry name" value="HTH_MARR"/>
    <property type="match status" value="1"/>
</dbReference>
<reference evidence="5" key="1">
    <citation type="submission" date="2022-01" db="EMBL/GenBank/DDBJ databases">
        <authorList>
            <person name="Criscuolo A."/>
        </authorList>
    </citation>
    <scope>NUCLEOTIDE SEQUENCE</scope>
    <source>
        <strain evidence="5">CIP111893</strain>
    </source>
</reference>
<protein>
    <submittedName>
        <fullName evidence="5">HTH-type transcriptional regulator MhqR</fullName>
    </submittedName>
</protein>